<sequence>MPRRHTLADRRRASRHIHPLRTTDQPISMNTPQSLLGCHFRRVASANHRHRDGNVFCHVSHSQSDARSCCPCYRRAYMEMLPWQRSGGYDADDQRQVRTRRAIWVMGTAMEGRTGSYLLPTLDGGEHQHPRDLTISSTALPLWSALGEADYDANDVIIVRVASNHSMDCRPRRHLSDNIHALAGEFYARVALTIKLVAKFFTETLG</sequence>
<evidence type="ECO:0000256" key="1">
    <source>
        <dbReference type="SAM" id="MobiDB-lite"/>
    </source>
</evidence>
<organism evidence="2 3">
    <name type="scientific">Jaapia argillacea MUCL 33604</name>
    <dbReference type="NCBI Taxonomy" id="933084"/>
    <lineage>
        <taxon>Eukaryota</taxon>
        <taxon>Fungi</taxon>
        <taxon>Dikarya</taxon>
        <taxon>Basidiomycota</taxon>
        <taxon>Agaricomycotina</taxon>
        <taxon>Agaricomycetes</taxon>
        <taxon>Agaricomycetidae</taxon>
        <taxon>Jaapiales</taxon>
        <taxon>Jaapiaceae</taxon>
        <taxon>Jaapia</taxon>
    </lineage>
</organism>
<proteinExistence type="predicted"/>
<dbReference type="Proteomes" id="UP000027265">
    <property type="component" value="Unassembled WGS sequence"/>
</dbReference>
<dbReference type="HOGENOM" id="CLU_1332092_0_0_1"/>
<name>A0A067Q6Z0_9AGAM</name>
<accession>A0A067Q6Z0</accession>
<feature type="compositionally biased region" description="Basic and acidic residues" evidence="1">
    <location>
        <begin position="1"/>
        <end position="11"/>
    </location>
</feature>
<dbReference type="EMBL" id="KL197711">
    <property type="protein sequence ID" value="KDQ62749.1"/>
    <property type="molecule type" value="Genomic_DNA"/>
</dbReference>
<evidence type="ECO:0000313" key="3">
    <source>
        <dbReference type="Proteomes" id="UP000027265"/>
    </source>
</evidence>
<evidence type="ECO:0000313" key="2">
    <source>
        <dbReference type="EMBL" id="KDQ62749.1"/>
    </source>
</evidence>
<dbReference type="AlphaFoldDB" id="A0A067Q6Z0"/>
<feature type="region of interest" description="Disordered" evidence="1">
    <location>
        <begin position="1"/>
        <end position="28"/>
    </location>
</feature>
<gene>
    <name evidence="2" type="ORF">JAAARDRAFT_470301</name>
</gene>
<reference evidence="3" key="1">
    <citation type="journal article" date="2014" name="Proc. Natl. Acad. Sci. U.S.A.">
        <title>Extensive sampling of basidiomycete genomes demonstrates inadequacy of the white-rot/brown-rot paradigm for wood decay fungi.</title>
        <authorList>
            <person name="Riley R."/>
            <person name="Salamov A.A."/>
            <person name="Brown D.W."/>
            <person name="Nagy L.G."/>
            <person name="Floudas D."/>
            <person name="Held B.W."/>
            <person name="Levasseur A."/>
            <person name="Lombard V."/>
            <person name="Morin E."/>
            <person name="Otillar R."/>
            <person name="Lindquist E.A."/>
            <person name="Sun H."/>
            <person name="LaButti K.M."/>
            <person name="Schmutz J."/>
            <person name="Jabbour D."/>
            <person name="Luo H."/>
            <person name="Baker S.E."/>
            <person name="Pisabarro A.G."/>
            <person name="Walton J.D."/>
            <person name="Blanchette R.A."/>
            <person name="Henrissat B."/>
            <person name="Martin F."/>
            <person name="Cullen D."/>
            <person name="Hibbett D.S."/>
            <person name="Grigoriev I.V."/>
        </authorList>
    </citation>
    <scope>NUCLEOTIDE SEQUENCE [LARGE SCALE GENOMIC DNA]</scope>
    <source>
        <strain evidence="3">MUCL 33604</strain>
    </source>
</reference>
<dbReference type="InParanoid" id="A0A067Q6Z0"/>
<keyword evidence="3" id="KW-1185">Reference proteome</keyword>
<protein>
    <submittedName>
        <fullName evidence="2">Uncharacterized protein</fullName>
    </submittedName>
</protein>